<dbReference type="RefSeq" id="WP_235178035.1">
    <property type="nucleotide sequence ID" value="NZ_JAKFFV010000007.1"/>
</dbReference>
<feature type="signal peptide" evidence="1">
    <location>
        <begin position="1"/>
        <end position="20"/>
    </location>
</feature>
<dbReference type="InterPro" id="IPR012347">
    <property type="entry name" value="Ferritin-like"/>
</dbReference>
<keyword evidence="1" id="KW-0732">Signal</keyword>
<feature type="domain" description="DUF4142" evidence="2">
    <location>
        <begin position="29"/>
        <end position="163"/>
    </location>
</feature>
<evidence type="ECO:0000256" key="1">
    <source>
        <dbReference type="SAM" id="SignalP"/>
    </source>
</evidence>
<dbReference type="PANTHER" id="PTHR38593">
    <property type="entry name" value="BLR2558 PROTEIN"/>
    <property type="match status" value="1"/>
</dbReference>
<evidence type="ECO:0000259" key="2">
    <source>
        <dbReference type="Pfam" id="PF13628"/>
    </source>
</evidence>
<dbReference type="InterPro" id="IPR025419">
    <property type="entry name" value="DUF4142"/>
</dbReference>
<accession>A0A9X1QEQ0</accession>
<dbReference type="Gene3D" id="1.20.1260.10">
    <property type="match status" value="1"/>
</dbReference>
<organism evidence="3 4">
    <name type="scientific">Dyadobacter chenhuakuii</name>
    <dbReference type="NCBI Taxonomy" id="2909339"/>
    <lineage>
        <taxon>Bacteria</taxon>
        <taxon>Pseudomonadati</taxon>
        <taxon>Bacteroidota</taxon>
        <taxon>Cytophagia</taxon>
        <taxon>Cytophagales</taxon>
        <taxon>Spirosomataceae</taxon>
        <taxon>Dyadobacter</taxon>
    </lineage>
</organism>
<sequence length="174" mass="19197">MKAILLLVTCVLLSAVLAFSDRFETDSPDAKFVLAAADGGMLEVKLGELAVKKATAAKCKDFGKSMIKDHTKVNNELKALAVKKQVSIPTQLSTAKQQMYDSLNAQSGEQFDMLYMNMMIASHEETIGLFQSESNEGKDPDFKKWADSKIPALKHHLEMAKALFPQNQKESSVK</sequence>
<reference evidence="3" key="1">
    <citation type="submission" date="2022-01" db="EMBL/GenBank/DDBJ databases">
        <title>Novel species in genus Dyadobacter.</title>
        <authorList>
            <person name="Ma C."/>
        </authorList>
    </citation>
    <scope>NUCLEOTIDE SEQUENCE</scope>
    <source>
        <strain evidence="3">CY357</strain>
    </source>
</reference>
<dbReference type="PANTHER" id="PTHR38593:SF1">
    <property type="entry name" value="BLR2558 PROTEIN"/>
    <property type="match status" value="1"/>
</dbReference>
<protein>
    <submittedName>
        <fullName evidence="3">DUF4142 domain-containing protein</fullName>
    </submittedName>
</protein>
<dbReference type="Pfam" id="PF13628">
    <property type="entry name" value="DUF4142"/>
    <property type="match status" value="1"/>
</dbReference>
<dbReference type="AlphaFoldDB" id="A0A9X1QEQ0"/>
<evidence type="ECO:0000313" key="3">
    <source>
        <dbReference type="EMBL" id="MCF2499137.1"/>
    </source>
</evidence>
<feature type="chain" id="PRO_5040790789" evidence="1">
    <location>
        <begin position="21"/>
        <end position="174"/>
    </location>
</feature>
<name>A0A9X1QEQ0_9BACT</name>
<gene>
    <name evidence="3" type="ORF">L0661_12515</name>
</gene>
<dbReference type="Proteomes" id="UP001139411">
    <property type="component" value="Unassembled WGS sequence"/>
</dbReference>
<comment type="caution">
    <text evidence="3">The sequence shown here is derived from an EMBL/GenBank/DDBJ whole genome shotgun (WGS) entry which is preliminary data.</text>
</comment>
<evidence type="ECO:0000313" key="4">
    <source>
        <dbReference type="Proteomes" id="UP001139411"/>
    </source>
</evidence>
<dbReference type="EMBL" id="JAKFFV010000007">
    <property type="protein sequence ID" value="MCF2499137.1"/>
    <property type="molecule type" value="Genomic_DNA"/>
</dbReference>
<proteinExistence type="predicted"/>